<organism evidence="3 4">
    <name type="scientific">Ephemerocybe angulata</name>
    <dbReference type="NCBI Taxonomy" id="980116"/>
    <lineage>
        <taxon>Eukaryota</taxon>
        <taxon>Fungi</taxon>
        <taxon>Dikarya</taxon>
        <taxon>Basidiomycota</taxon>
        <taxon>Agaricomycotina</taxon>
        <taxon>Agaricomycetes</taxon>
        <taxon>Agaricomycetidae</taxon>
        <taxon>Agaricales</taxon>
        <taxon>Agaricineae</taxon>
        <taxon>Psathyrellaceae</taxon>
        <taxon>Ephemerocybe</taxon>
    </lineage>
</organism>
<dbReference type="InterPro" id="IPR040976">
    <property type="entry name" value="Pkinase_fungal"/>
</dbReference>
<dbReference type="InterPro" id="IPR008266">
    <property type="entry name" value="Tyr_kinase_AS"/>
</dbReference>
<proteinExistence type="predicted"/>
<sequence length="447" mass="51354">MTMSWNNLLTRVPVGRLLDNELGSRTYRSQNAWLRGHCGRRHQSGRQSQQLASRSSSGLRRRRFVMYHDHLTILADDDTVRSGLEMQTQYVKRRLYTLVPRAADADGLNVNSIIISKPEAMGRIDPPHYRTHRHHIFKEEGTALHEVLDLRVALEACKEYINGLKLLREAHYVHRDITGGNCLVYSSSEGVQSKILDVDSEHCATYEIVGVHEGLRGTIQFAAVEAGFRNFIFSPAKANCVAHLDRLADRFAKGGDYEDSESEDGNLDNEYALPTKRFKQHFHFLHDLESIFWVVNYYIATSIPEDAKSRPSKTTTRAWHDKRMATYFANTSESILWRSFLLGSDGTIGRLLEGHPYWRRNFIQRTIRHMDTFAIALIKAYMALFDEPQIQIGVNPSDIRWPAHIFTLELYDEFLVCLDRLLQMLPAKVPVQPVWAVLSQLESWAIV</sequence>
<accession>A0A8H5FFG2</accession>
<dbReference type="SUPFAM" id="SSF56112">
    <property type="entry name" value="Protein kinase-like (PK-like)"/>
    <property type="match status" value="1"/>
</dbReference>
<name>A0A8H5FFG2_9AGAR</name>
<dbReference type="Gene3D" id="1.10.510.10">
    <property type="entry name" value="Transferase(Phosphotransferase) domain 1"/>
    <property type="match status" value="1"/>
</dbReference>
<feature type="compositionally biased region" description="Low complexity" evidence="1">
    <location>
        <begin position="45"/>
        <end position="57"/>
    </location>
</feature>
<dbReference type="PROSITE" id="PS00109">
    <property type="entry name" value="PROTEIN_KINASE_TYR"/>
    <property type="match status" value="1"/>
</dbReference>
<reference evidence="3 4" key="1">
    <citation type="journal article" date="2020" name="ISME J.">
        <title>Uncovering the hidden diversity of litter-decomposition mechanisms in mushroom-forming fungi.</title>
        <authorList>
            <person name="Floudas D."/>
            <person name="Bentzer J."/>
            <person name="Ahren D."/>
            <person name="Johansson T."/>
            <person name="Persson P."/>
            <person name="Tunlid A."/>
        </authorList>
    </citation>
    <scope>NUCLEOTIDE SEQUENCE [LARGE SCALE GENOMIC DNA]</scope>
    <source>
        <strain evidence="3 4">CBS 175.51</strain>
    </source>
</reference>
<dbReference type="Proteomes" id="UP000541558">
    <property type="component" value="Unassembled WGS sequence"/>
</dbReference>
<dbReference type="AlphaFoldDB" id="A0A8H5FFG2"/>
<feature type="region of interest" description="Disordered" evidence="1">
    <location>
        <begin position="38"/>
        <end position="57"/>
    </location>
</feature>
<evidence type="ECO:0000313" key="3">
    <source>
        <dbReference type="EMBL" id="KAF5334498.1"/>
    </source>
</evidence>
<feature type="domain" description="Fungal-type protein kinase" evidence="2">
    <location>
        <begin position="68"/>
        <end position="297"/>
    </location>
</feature>
<protein>
    <recommendedName>
        <fullName evidence="2">Fungal-type protein kinase domain-containing protein</fullName>
    </recommendedName>
</protein>
<dbReference type="GO" id="GO:0004672">
    <property type="term" value="F:protein kinase activity"/>
    <property type="evidence" value="ECO:0007669"/>
    <property type="project" value="InterPro"/>
</dbReference>
<dbReference type="OrthoDB" id="3271139at2759"/>
<keyword evidence="4" id="KW-1185">Reference proteome</keyword>
<comment type="caution">
    <text evidence="3">The sequence shown here is derived from an EMBL/GenBank/DDBJ whole genome shotgun (WGS) entry which is preliminary data.</text>
</comment>
<dbReference type="InterPro" id="IPR011009">
    <property type="entry name" value="Kinase-like_dom_sf"/>
</dbReference>
<gene>
    <name evidence="3" type="ORF">D9611_013782</name>
</gene>
<evidence type="ECO:0000256" key="1">
    <source>
        <dbReference type="SAM" id="MobiDB-lite"/>
    </source>
</evidence>
<evidence type="ECO:0000313" key="4">
    <source>
        <dbReference type="Proteomes" id="UP000541558"/>
    </source>
</evidence>
<dbReference type="Pfam" id="PF17667">
    <property type="entry name" value="Pkinase_fungal"/>
    <property type="match status" value="1"/>
</dbReference>
<dbReference type="EMBL" id="JAACJK010000068">
    <property type="protein sequence ID" value="KAF5334498.1"/>
    <property type="molecule type" value="Genomic_DNA"/>
</dbReference>
<evidence type="ECO:0000259" key="2">
    <source>
        <dbReference type="Pfam" id="PF17667"/>
    </source>
</evidence>